<dbReference type="NCBIfam" id="TIGR00229">
    <property type="entry name" value="sensory_box"/>
    <property type="match status" value="1"/>
</dbReference>
<dbReference type="Gene3D" id="3.40.50.150">
    <property type="entry name" value="Vaccinia Virus protein VP39"/>
    <property type="match status" value="1"/>
</dbReference>
<dbReference type="Pfam" id="PF13596">
    <property type="entry name" value="PAS_10"/>
    <property type="match status" value="1"/>
</dbReference>
<dbReference type="SUPFAM" id="SSF47757">
    <property type="entry name" value="Chemotaxis receptor methyltransferase CheR, N-terminal domain"/>
    <property type="match status" value="1"/>
</dbReference>
<feature type="domain" description="CheR-type methyltransferase" evidence="15">
    <location>
        <begin position="14"/>
        <end position="286"/>
    </location>
</feature>
<dbReference type="CDD" id="cd00130">
    <property type="entry name" value="PAS"/>
    <property type="match status" value="2"/>
</dbReference>
<dbReference type="SUPFAM" id="SSF55874">
    <property type="entry name" value="ATPase domain of HSP90 chaperone/DNA topoisomerase II/histidine kinase"/>
    <property type="match status" value="1"/>
</dbReference>
<evidence type="ECO:0000256" key="4">
    <source>
        <dbReference type="ARBA" id="ARBA00022603"/>
    </source>
</evidence>
<evidence type="ECO:0000313" key="16">
    <source>
        <dbReference type="EMBL" id="SJZ66209.1"/>
    </source>
</evidence>
<dbReference type="Pfam" id="PF00512">
    <property type="entry name" value="HisKA"/>
    <property type="match status" value="1"/>
</dbReference>
<dbReference type="GO" id="GO:0000155">
    <property type="term" value="F:phosphorelay sensor kinase activity"/>
    <property type="evidence" value="ECO:0007669"/>
    <property type="project" value="InterPro"/>
</dbReference>
<dbReference type="Gene3D" id="3.30.565.10">
    <property type="entry name" value="Histidine kinase-like ATPase, C-terminal domain"/>
    <property type="match status" value="1"/>
</dbReference>
<dbReference type="SMART" id="SM00448">
    <property type="entry name" value="REC"/>
    <property type="match status" value="1"/>
</dbReference>
<dbReference type="Gene3D" id="1.10.287.130">
    <property type="match status" value="1"/>
</dbReference>
<dbReference type="InterPro" id="IPR036097">
    <property type="entry name" value="HisK_dim/P_sf"/>
</dbReference>
<proteinExistence type="predicted"/>
<keyword evidence="3 8" id="KW-0597">Phosphoprotein</keyword>
<feature type="coiled-coil region" evidence="9">
    <location>
        <begin position="473"/>
        <end position="535"/>
    </location>
</feature>
<dbReference type="PROSITE" id="PS50110">
    <property type="entry name" value="RESPONSE_REGULATORY"/>
    <property type="match status" value="1"/>
</dbReference>
<dbReference type="InterPro" id="IPR035965">
    <property type="entry name" value="PAS-like_dom_sf"/>
</dbReference>
<dbReference type="SMART" id="SM00138">
    <property type="entry name" value="MeTrc"/>
    <property type="match status" value="1"/>
</dbReference>
<dbReference type="Gene3D" id="3.40.50.2300">
    <property type="match status" value="1"/>
</dbReference>
<dbReference type="InterPro" id="IPR022642">
    <property type="entry name" value="CheR_C"/>
</dbReference>
<dbReference type="CDD" id="cd00082">
    <property type="entry name" value="HisKA"/>
    <property type="match status" value="1"/>
</dbReference>
<dbReference type="Pfam" id="PF13426">
    <property type="entry name" value="PAS_9"/>
    <property type="match status" value="1"/>
</dbReference>
<dbReference type="RefSeq" id="WP_078789561.1">
    <property type="nucleotide sequence ID" value="NZ_FUWR01000005.1"/>
</dbReference>
<feature type="domain" description="PAS" evidence="13">
    <location>
        <begin position="675"/>
        <end position="748"/>
    </location>
</feature>
<dbReference type="InterPro" id="IPR036890">
    <property type="entry name" value="HATPase_C_sf"/>
</dbReference>
<dbReference type="SMART" id="SM00387">
    <property type="entry name" value="HATPase_c"/>
    <property type="match status" value="1"/>
</dbReference>
<dbReference type="SUPFAM" id="SSF47384">
    <property type="entry name" value="Homodimeric domain of signal transducing histidine kinase"/>
    <property type="match status" value="1"/>
</dbReference>
<dbReference type="InterPro" id="IPR003594">
    <property type="entry name" value="HATPase_dom"/>
</dbReference>
<dbReference type="InterPro" id="IPR022641">
    <property type="entry name" value="CheR_N"/>
</dbReference>
<dbReference type="PANTHER" id="PTHR45339">
    <property type="entry name" value="HYBRID SIGNAL TRANSDUCTION HISTIDINE KINASE J"/>
    <property type="match status" value="1"/>
</dbReference>
<keyword evidence="6" id="KW-0949">S-adenosyl-L-methionine</keyword>
<dbReference type="EMBL" id="FUWR01000005">
    <property type="protein sequence ID" value="SJZ66209.1"/>
    <property type="molecule type" value="Genomic_DNA"/>
</dbReference>
<feature type="domain" description="Response regulatory" evidence="12">
    <location>
        <begin position="1062"/>
        <end position="1180"/>
    </location>
</feature>
<dbReference type="PROSITE" id="PS50113">
    <property type="entry name" value="PAC"/>
    <property type="match status" value="2"/>
</dbReference>
<feature type="domain" description="PAC" evidence="14">
    <location>
        <begin position="747"/>
        <end position="799"/>
    </location>
</feature>
<feature type="domain" description="Histidine kinase" evidence="11">
    <location>
        <begin position="817"/>
        <end position="1038"/>
    </location>
</feature>
<evidence type="ECO:0000256" key="3">
    <source>
        <dbReference type="ARBA" id="ARBA00022553"/>
    </source>
</evidence>
<evidence type="ECO:0000259" key="13">
    <source>
        <dbReference type="PROSITE" id="PS50112"/>
    </source>
</evidence>
<dbReference type="PROSITE" id="PS50112">
    <property type="entry name" value="PAS"/>
    <property type="match status" value="1"/>
</dbReference>
<dbReference type="SMART" id="SM00388">
    <property type="entry name" value="HisKA"/>
    <property type="match status" value="1"/>
</dbReference>
<evidence type="ECO:0000259" key="15">
    <source>
        <dbReference type="PROSITE" id="PS50123"/>
    </source>
</evidence>
<feature type="region of interest" description="Disordered" evidence="10">
    <location>
        <begin position="1"/>
        <end position="25"/>
    </location>
</feature>
<dbReference type="CDD" id="cd17546">
    <property type="entry name" value="REC_hyHK_CKI1_RcsC-like"/>
    <property type="match status" value="1"/>
</dbReference>
<dbReference type="Gene3D" id="3.30.450.20">
    <property type="entry name" value="PAS domain"/>
    <property type="match status" value="2"/>
</dbReference>
<dbReference type="PROSITE" id="PS50109">
    <property type="entry name" value="HIS_KIN"/>
    <property type="match status" value="1"/>
</dbReference>
<evidence type="ECO:0000313" key="17">
    <source>
        <dbReference type="Proteomes" id="UP000190102"/>
    </source>
</evidence>
<dbReference type="InterPro" id="IPR011006">
    <property type="entry name" value="CheY-like_superfamily"/>
</dbReference>
<feature type="coiled-coil region" evidence="9">
    <location>
        <begin position="647"/>
        <end position="678"/>
    </location>
</feature>
<dbReference type="SUPFAM" id="SSF55785">
    <property type="entry name" value="PYP-like sensor domain (PAS domain)"/>
    <property type="match status" value="2"/>
</dbReference>
<dbReference type="InterPro" id="IPR003661">
    <property type="entry name" value="HisK_dim/P_dom"/>
</dbReference>
<dbReference type="InterPro" id="IPR000700">
    <property type="entry name" value="PAS-assoc_C"/>
</dbReference>
<evidence type="ECO:0000259" key="14">
    <source>
        <dbReference type="PROSITE" id="PS50113"/>
    </source>
</evidence>
<keyword evidence="4" id="KW-0489">Methyltransferase</keyword>
<dbReference type="STRING" id="115783.SAMN02745119_01291"/>
<dbReference type="GO" id="GO:0032259">
    <property type="term" value="P:methylation"/>
    <property type="evidence" value="ECO:0007669"/>
    <property type="project" value="UniProtKB-KW"/>
</dbReference>
<keyword evidence="7" id="KW-0902">Two-component regulatory system</keyword>
<evidence type="ECO:0000256" key="7">
    <source>
        <dbReference type="ARBA" id="ARBA00023012"/>
    </source>
</evidence>
<comment type="catalytic activity">
    <reaction evidence="2">
        <text>L-glutamyl-[protein] + S-adenosyl-L-methionine = [protein]-L-glutamate 5-O-methyl ester + S-adenosyl-L-homocysteine</text>
        <dbReference type="Rhea" id="RHEA:24452"/>
        <dbReference type="Rhea" id="RHEA-COMP:10208"/>
        <dbReference type="Rhea" id="RHEA-COMP:10311"/>
        <dbReference type="ChEBI" id="CHEBI:29973"/>
        <dbReference type="ChEBI" id="CHEBI:57856"/>
        <dbReference type="ChEBI" id="CHEBI:59789"/>
        <dbReference type="ChEBI" id="CHEBI:82795"/>
        <dbReference type="EC" id="2.1.1.80"/>
    </reaction>
</comment>
<evidence type="ECO:0000256" key="5">
    <source>
        <dbReference type="ARBA" id="ARBA00022679"/>
    </source>
</evidence>
<evidence type="ECO:0000259" key="12">
    <source>
        <dbReference type="PROSITE" id="PS50110"/>
    </source>
</evidence>
<evidence type="ECO:0000256" key="8">
    <source>
        <dbReference type="PROSITE-ProRule" id="PRU00169"/>
    </source>
</evidence>
<evidence type="ECO:0000256" key="2">
    <source>
        <dbReference type="ARBA" id="ARBA00001541"/>
    </source>
</evidence>
<dbReference type="PROSITE" id="PS50123">
    <property type="entry name" value="CHER"/>
    <property type="match status" value="1"/>
</dbReference>
<reference evidence="17" key="1">
    <citation type="submission" date="2017-02" db="EMBL/GenBank/DDBJ databases">
        <authorList>
            <person name="Varghese N."/>
            <person name="Submissions S."/>
        </authorList>
    </citation>
    <scope>NUCLEOTIDE SEQUENCE [LARGE SCALE GENOMIC DNA]</scope>
    <source>
        <strain evidence="17">ATCC BAA-34</strain>
    </source>
</reference>
<dbReference type="AlphaFoldDB" id="A0A1T4MGR2"/>
<dbReference type="Pfam" id="PF01739">
    <property type="entry name" value="CheR"/>
    <property type="match status" value="1"/>
</dbReference>
<keyword evidence="17" id="KW-1185">Reference proteome</keyword>
<dbReference type="GO" id="GO:0008983">
    <property type="term" value="F:protein-glutamate O-methyltransferase activity"/>
    <property type="evidence" value="ECO:0007669"/>
    <property type="project" value="UniProtKB-EC"/>
</dbReference>
<dbReference type="SMART" id="SM00091">
    <property type="entry name" value="PAS"/>
    <property type="match status" value="2"/>
</dbReference>
<comment type="catalytic activity">
    <reaction evidence="1">
        <text>ATP + protein L-histidine = ADP + protein N-phospho-L-histidine.</text>
        <dbReference type="EC" id="2.7.13.3"/>
    </reaction>
</comment>
<dbReference type="InterPro" id="IPR029063">
    <property type="entry name" value="SAM-dependent_MTases_sf"/>
</dbReference>
<organism evidence="16 17">
    <name type="scientific">Trichlorobacter thiogenes</name>
    <dbReference type="NCBI Taxonomy" id="115783"/>
    <lineage>
        <taxon>Bacteria</taxon>
        <taxon>Pseudomonadati</taxon>
        <taxon>Thermodesulfobacteriota</taxon>
        <taxon>Desulfuromonadia</taxon>
        <taxon>Geobacterales</taxon>
        <taxon>Geobacteraceae</taxon>
        <taxon>Trichlorobacter</taxon>
    </lineage>
</organism>
<evidence type="ECO:0000256" key="9">
    <source>
        <dbReference type="SAM" id="Coils"/>
    </source>
</evidence>
<protein>
    <submittedName>
        <fullName evidence="16">Two-component system, chemotaxis family, CheB/CheR fusion protein</fullName>
    </submittedName>
</protein>
<dbReference type="PANTHER" id="PTHR45339:SF1">
    <property type="entry name" value="HYBRID SIGNAL TRANSDUCTION HISTIDINE KINASE J"/>
    <property type="match status" value="1"/>
</dbReference>
<sequence>MSDSDNQALPESELLDNSGDESTTDWQPVTDLLRRVLGIDFGCYRSGTVGRRISRRMEMLQLDDPADYVTLLSADQEEVELLGRDLLIGVTEFFRDPQVFRGLEEQLRELLRGRSASDGFRVWSAGCATGEEAYSLAVLLHSIAQEVGFSGDLKVFATDVHKGALEIASRGAYCEDLIAGMPTPFLERYFRAEEEGCYRIDPQIRRMLVFAHHNLLSDPPFTRIDLAVCRNMLIYLQPDAQQRVLTALQFSLVPGGLLLLGPSEGVSHLPNAFSSVQAGIKLFRKQATPRDSITVPGIPWMARNPLIASLHQGPRNAIALDRHLLHDYDLILERYAPPGMLLNSNRQVLHIFGDLTRYLRPLTGRLSGDILGSLRDELRPALSTALLRAEQQHENSVVDRIPLLQDTGCSYVDLSVSCLRDDRSNEMHFHVTLAPSDWQPTQESDRVSCHHDAADSAAHHRLSDLEQELHSTRHSLQLTIEELQASNEKLDLANEELISSNEELQSTNEELKSVNEDLYAVNGELERRNEELLRLNSDHDNLLASTEVGTVFLDQQLCIRKFSSAISGFMKLLPQDLGRPIDHIAYELSSPQEFRRNLIQVLETGLRMEQEIQSGPDQWVLQRILPYKGEDGTVDGVVLTFTDISAVKQAQAAVAEMNIQLEQKVQERTRELSASEANMRAFIESSVQGFWQLGPDRLTIKVNPALSAMLGYSPEEMLGRSPVEFAVQESRPAFLYQLGRVEGTLHRNFELNLQHKNGDPVPVMFHATTLFDENDTVKSSFAFVTDLSEQKKVEQEIRLARDAAESANRAKTQFLANISHEVRTPLNGIMGMSNLLHMTPLVDEQLDYLRHLDDSAQSLLSVINDLLDLTRIESGGFGMEQADFDPDELANDILRIHQPVAQRKGVGLQLKLAPDLPATMRGVPSRLKQVLHNLVGNAVKFTDQGQIVLQIEALSQPGQPLHARFRVTDTGIGMEPDTLSRIFAPFTQADETISRRYGGTGLGLAICQRLTELMGGSIEVESTPGVGSCFTVTLPMKVPLGAIMPHNLAEKAPVHTQGQSLRVLLAEDQPVGRLYATRLLERLGHRVTAVEDGKAALEGWVKGDFDLILMDVQMPGMDGVAATSAIRTQEKGGDRHTPIIALTAHALTGDRGKLLEHGFDGYVAKPIDVDELVTEVSRLMRQDGSGFSQKEETP</sequence>
<dbReference type="InterPro" id="IPR000780">
    <property type="entry name" value="CheR_MeTrfase"/>
</dbReference>
<dbReference type="Proteomes" id="UP000190102">
    <property type="component" value="Unassembled WGS sequence"/>
</dbReference>
<gene>
    <name evidence="16" type="ORF">SAMN02745119_01291</name>
</gene>
<dbReference type="SMART" id="SM00086">
    <property type="entry name" value="PAC"/>
    <property type="match status" value="2"/>
</dbReference>
<keyword evidence="9" id="KW-0175">Coiled coil</keyword>
<dbReference type="InterPro" id="IPR000014">
    <property type="entry name" value="PAS"/>
</dbReference>
<dbReference type="InterPro" id="IPR005467">
    <property type="entry name" value="His_kinase_dom"/>
</dbReference>
<dbReference type="InterPro" id="IPR001610">
    <property type="entry name" value="PAC"/>
</dbReference>
<feature type="domain" description="PAC" evidence="14">
    <location>
        <begin position="602"/>
        <end position="656"/>
    </location>
</feature>
<dbReference type="SUPFAM" id="SSF53335">
    <property type="entry name" value="S-adenosyl-L-methionine-dependent methyltransferases"/>
    <property type="match status" value="1"/>
</dbReference>
<dbReference type="InterPro" id="IPR036804">
    <property type="entry name" value="CheR_N_sf"/>
</dbReference>
<dbReference type="SUPFAM" id="SSF52172">
    <property type="entry name" value="CheY-like"/>
    <property type="match status" value="1"/>
</dbReference>
<dbReference type="OrthoDB" id="9786165at2"/>
<keyword evidence="5" id="KW-0808">Transferase</keyword>
<evidence type="ECO:0000259" key="11">
    <source>
        <dbReference type="PROSITE" id="PS50109"/>
    </source>
</evidence>
<feature type="modified residue" description="4-aspartylphosphate" evidence="8">
    <location>
        <position position="1111"/>
    </location>
</feature>
<evidence type="ECO:0000256" key="10">
    <source>
        <dbReference type="SAM" id="MobiDB-lite"/>
    </source>
</evidence>
<dbReference type="Gene3D" id="1.10.155.10">
    <property type="entry name" value="Chemotaxis receptor methyltransferase CheR, N-terminal domain"/>
    <property type="match status" value="1"/>
</dbReference>
<dbReference type="InterPro" id="IPR001789">
    <property type="entry name" value="Sig_transdc_resp-reg_receiver"/>
</dbReference>
<dbReference type="FunFam" id="3.30.565.10:FF:000010">
    <property type="entry name" value="Sensor histidine kinase RcsC"/>
    <property type="match status" value="1"/>
</dbReference>
<accession>A0A1T4MGR2</accession>
<name>A0A1T4MGR2_9BACT</name>
<dbReference type="PRINTS" id="PR00996">
    <property type="entry name" value="CHERMTFRASE"/>
</dbReference>
<dbReference type="Pfam" id="PF00072">
    <property type="entry name" value="Response_reg"/>
    <property type="match status" value="1"/>
</dbReference>
<evidence type="ECO:0000256" key="1">
    <source>
        <dbReference type="ARBA" id="ARBA00000085"/>
    </source>
</evidence>
<dbReference type="Pfam" id="PF02518">
    <property type="entry name" value="HATPase_c"/>
    <property type="match status" value="1"/>
</dbReference>
<evidence type="ECO:0000256" key="6">
    <source>
        <dbReference type="ARBA" id="ARBA00022691"/>
    </source>
</evidence>
<dbReference type="CDD" id="cd16922">
    <property type="entry name" value="HATPase_EvgS-ArcB-TorS-like"/>
    <property type="match status" value="1"/>
</dbReference>
<dbReference type="Pfam" id="PF03705">
    <property type="entry name" value="CheR_N"/>
    <property type="match status" value="1"/>
</dbReference>